<sequence length="68" mass="7836">MDAVVAENDLIVCRITMSGRHINDFEHWKASGKSVRFTGMNMHRIEEGRIKETWHFENFDGLKAAETA</sequence>
<dbReference type="Gene3D" id="3.10.450.50">
    <property type="match status" value="1"/>
</dbReference>
<keyword evidence="2" id="KW-1185">Reference proteome</keyword>
<dbReference type="Pfam" id="PF07366">
    <property type="entry name" value="SnoaL"/>
    <property type="match status" value="1"/>
</dbReference>
<dbReference type="Proteomes" id="UP001617689">
    <property type="component" value="Unassembled WGS sequence"/>
</dbReference>
<reference evidence="1 2" key="1">
    <citation type="submission" date="2024-10" db="EMBL/GenBank/DDBJ databases">
        <authorList>
            <person name="Lu C.-H."/>
        </authorList>
    </citation>
    <scope>NUCLEOTIDE SEQUENCE [LARGE SCALE GENOMIC DNA]</scope>
    <source>
        <strain evidence="1 2">22ZTDG03-2</strain>
    </source>
</reference>
<dbReference type="InterPro" id="IPR009959">
    <property type="entry name" value="Cyclase_SnoaL-like"/>
</dbReference>
<evidence type="ECO:0000313" key="2">
    <source>
        <dbReference type="Proteomes" id="UP001617689"/>
    </source>
</evidence>
<protein>
    <submittedName>
        <fullName evidence="1">Ester cyclase</fullName>
    </submittedName>
</protein>
<comment type="caution">
    <text evidence="1">The sequence shown here is derived from an EMBL/GenBank/DDBJ whole genome shotgun (WGS) entry which is preliminary data.</text>
</comment>
<dbReference type="EMBL" id="JBIXLL010000001">
    <property type="protein sequence ID" value="MFJ5428356.1"/>
    <property type="molecule type" value="Genomic_DNA"/>
</dbReference>
<dbReference type="InterPro" id="IPR032710">
    <property type="entry name" value="NTF2-like_dom_sf"/>
</dbReference>
<organism evidence="1 2">
    <name type="scientific">Pectobacterium actinidiae</name>
    <dbReference type="NCBI Taxonomy" id="1507808"/>
    <lineage>
        <taxon>Bacteria</taxon>
        <taxon>Pseudomonadati</taxon>
        <taxon>Pseudomonadota</taxon>
        <taxon>Gammaproteobacteria</taxon>
        <taxon>Enterobacterales</taxon>
        <taxon>Pectobacteriaceae</taxon>
        <taxon>Pectobacterium</taxon>
    </lineage>
</organism>
<gene>
    <name evidence="1" type="ORF">ACIPUP_04225</name>
</gene>
<name>A0ABW8G7C2_9GAMM</name>
<proteinExistence type="predicted"/>
<evidence type="ECO:0000313" key="1">
    <source>
        <dbReference type="EMBL" id="MFJ5428356.1"/>
    </source>
</evidence>
<accession>A0ABW8G7C2</accession>
<dbReference type="SUPFAM" id="SSF54427">
    <property type="entry name" value="NTF2-like"/>
    <property type="match status" value="1"/>
</dbReference>
<dbReference type="RefSeq" id="WP_400394566.1">
    <property type="nucleotide sequence ID" value="NZ_JBIXLL010000001.1"/>
</dbReference>